<feature type="transmembrane region" description="Helical" evidence="1">
    <location>
        <begin position="108"/>
        <end position="126"/>
    </location>
</feature>
<feature type="transmembrane region" description="Helical" evidence="1">
    <location>
        <begin position="7"/>
        <end position="40"/>
    </location>
</feature>
<dbReference type="GO" id="GO:0004175">
    <property type="term" value="F:endopeptidase activity"/>
    <property type="evidence" value="ECO:0007669"/>
    <property type="project" value="UniProtKB-ARBA"/>
</dbReference>
<dbReference type="Proteomes" id="UP000219636">
    <property type="component" value="Unassembled WGS sequence"/>
</dbReference>
<keyword evidence="1" id="KW-0812">Transmembrane</keyword>
<dbReference type="AlphaFoldDB" id="A0A285T3H3"/>
<organism evidence="3 4">
    <name type="scientific">Ureibacillus xyleni</name>
    <dbReference type="NCBI Taxonomy" id="614648"/>
    <lineage>
        <taxon>Bacteria</taxon>
        <taxon>Bacillati</taxon>
        <taxon>Bacillota</taxon>
        <taxon>Bacilli</taxon>
        <taxon>Bacillales</taxon>
        <taxon>Caryophanaceae</taxon>
        <taxon>Ureibacillus</taxon>
    </lineage>
</organism>
<keyword evidence="1" id="KW-1133">Transmembrane helix</keyword>
<keyword evidence="3" id="KW-0378">Hydrolase</keyword>
<gene>
    <name evidence="3" type="ORF">SAMN05880501_108157</name>
</gene>
<feature type="transmembrane region" description="Helical" evidence="1">
    <location>
        <begin position="66"/>
        <end position="88"/>
    </location>
</feature>
<evidence type="ECO:0000256" key="1">
    <source>
        <dbReference type="SAM" id="Phobius"/>
    </source>
</evidence>
<proteinExistence type="predicted"/>
<keyword evidence="1" id="KW-0472">Membrane</keyword>
<dbReference type="GO" id="GO:0006508">
    <property type="term" value="P:proteolysis"/>
    <property type="evidence" value="ECO:0007669"/>
    <property type="project" value="UniProtKB-KW"/>
</dbReference>
<evidence type="ECO:0000313" key="4">
    <source>
        <dbReference type="Proteomes" id="UP000219636"/>
    </source>
</evidence>
<evidence type="ECO:0000313" key="3">
    <source>
        <dbReference type="EMBL" id="SOC15871.1"/>
    </source>
</evidence>
<reference evidence="4" key="1">
    <citation type="submission" date="2017-08" db="EMBL/GenBank/DDBJ databases">
        <authorList>
            <person name="Varghese N."/>
            <person name="Submissions S."/>
        </authorList>
    </citation>
    <scope>NUCLEOTIDE SEQUENCE [LARGE SCALE GENOMIC DNA]</scope>
    <source>
        <strain evidence="4">JC22</strain>
    </source>
</reference>
<sequence length="209" mass="23903">MANVSRILLIAIVLMTLISFSNFFGINIAGLSVIIGILFYFIDRKLNNDSRDALKLVGTQLKDKTIWLWIFSPLVMNVLCFVLASLFLPEFIKHTYERTQFALTADKLLLLIFQLALFALGEEIAWRGFFQRNLVKVLPIAPTVIITSILFSIGHFTFGQMTIVSFDLFFIFMNSVLYGIVFYKTNHVWMSALSHFIANLFAFIVILLL</sequence>
<keyword evidence="3" id="KW-0645">Protease</keyword>
<feature type="domain" description="CAAX prenyl protease 2/Lysostaphin resistance protein A-like" evidence="2">
    <location>
        <begin position="107"/>
        <end position="201"/>
    </location>
</feature>
<evidence type="ECO:0000259" key="2">
    <source>
        <dbReference type="Pfam" id="PF02517"/>
    </source>
</evidence>
<accession>A0A285T3H3</accession>
<dbReference type="InterPro" id="IPR003675">
    <property type="entry name" value="Rce1/LyrA-like_dom"/>
</dbReference>
<name>A0A285T3H3_9BACL</name>
<dbReference type="Pfam" id="PF02517">
    <property type="entry name" value="Rce1-like"/>
    <property type="match status" value="1"/>
</dbReference>
<dbReference type="GO" id="GO:0080120">
    <property type="term" value="P:CAAX-box protein maturation"/>
    <property type="evidence" value="ECO:0007669"/>
    <property type="project" value="UniProtKB-ARBA"/>
</dbReference>
<feature type="transmembrane region" description="Helical" evidence="1">
    <location>
        <begin position="138"/>
        <end position="156"/>
    </location>
</feature>
<feature type="transmembrane region" description="Helical" evidence="1">
    <location>
        <begin position="163"/>
        <end position="183"/>
    </location>
</feature>
<keyword evidence="4" id="KW-1185">Reference proteome</keyword>
<protein>
    <submittedName>
        <fullName evidence="3">CAAX prenyl protease-like protein</fullName>
    </submittedName>
</protein>
<dbReference type="EMBL" id="OBMQ01000008">
    <property type="protein sequence ID" value="SOC15871.1"/>
    <property type="molecule type" value="Genomic_DNA"/>
</dbReference>
<feature type="transmembrane region" description="Helical" evidence="1">
    <location>
        <begin position="189"/>
        <end position="208"/>
    </location>
</feature>